<dbReference type="GeneID" id="14696488"/>
<keyword evidence="2" id="KW-1185">Reference proteome</keyword>
<dbReference type="PhylomeDB" id="K6UFE2"/>
<sequence length="202" mass="24141">MRNINIACLMLNRWLDQRKSFYTYGDKCTEKVELWEKTIDPIWKNYCNINKYCKRQEMYSKYSYIPEALLPTPCYKYVPQNYKCTYPYDLLKKYLKAKCPEIKGKCSECKDYSTEKYSTVPVKYLSTDTCKKFFTTTTNIFTPLGHKLSNGSREIINLVQQFKKKNMKNLKDLEITIHIIEKKEAIYINNICKIEFFNTTMN</sequence>
<dbReference type="KEGG" id="pcy:PCYB_006950"/>
<organism evidence="1 2">
    <name type="scientific">Plasmodium cynomolgi (strain B)</name>
    <dbReference type="NCBI Taxonomy" id="1120755"/>
    <lineage>
        <taxon>Eukaryota</taxon>
        <taxon>Sar</taxon>
        <taxon>Alveolata</taxon>
        <taxon>Apicomplexa</taxon>
        <taxon>Aconoidasida</taxon>
        <taxon>Haemosporida</taxon>
        <taxon>Plasmodiidae</taxon>
        <taxon>Plasmodium</taxon>
        <taxon>Plasmodium (Plasmodium)</taxon>
    </lineage>
</organism>
<dbReference type="AlphaFoldDB" id="K6UFE2"/>
<name>K6UFE2_PLACD</name>
<dbReference type="EMBL" id="DF158242">
    <property type="protein sequence ID" value="GAB69946.1"/>
    <property type="molecule type" value="Genomic_DNA"/>
</dbReference>
<protein>
    <recommendedName>
        <fullName evidence="3">CYIR protein</fullName>
    </recommendedName>
</protein>
<evidence type="ECO:0000313" key="1">
    <source>
        <dbReference type="EMBL" id="GAB69946.1"/>
    </source>
</evidence>
<dbReference type="Proteomes" id="UP000006319">
    <property type="component" value="Unassembled WGS sequence"/>
</dbReference>
<dbReference type="VEuPathDB" id="PlasmoDB:PCYB_006950"/>
<evidence type="ECO:0008006" key="3">
    <source>
        <dbReference type="Google" id="ProtNLM"/>
    </source>
</evidence>
<evidence type="ECO:0000313" key="2">
    <source>
        <dbReference type="Proteomes" id="UP000006319"/>
    </source>
</evidence>
<accession>K6UFE2</accession>
<dbReference type="RefSeq" id="XP_004228164.1">
    <property type="nucleotide sequence ID" value="XM_004228116.1"/>
</dbReference>
<proteinExistence type="predicted"/>
<gene>
    <name evidence="1" type="ORF">PCYB_006950</name>
</gene>
<reference evidence="1 2" key="1">
    <citation type="journal article" date="2012" name="Nat. Genet.">
        <title>Plasmodium cynomolgi genome sequences provide insight into Plasmodium vivax and the monkey malaria clade.</title>
        <authorList>
            <person name="Tachibana S."/>
            <person name="Sullivan S.A."/>
            <person name="Kawai S."/>
            <person name="Nakamura S."/>
            <person name="Kim H.R."/>
            <person name="Goto N."/>
            <person name="Arisue N."/>
            <person name="Palacpac N.M.Q."/>
            <person name="Honma H."/>
            <person name="Yagi M."/>
            <person name="Tougan T."/>
            <person name="Katakai Y."/>
            <person name="Kaneko O."/>
            <person name="Mita T."/>
            <person name="Kita K."/>
            <person name="Yasutomi Y."/>
            <person name="Sutton P.L."/>
            <person name="Shakhbatyan R."/>
            <person name="Horii T."/>
            <person name="Yasunaga T."/>
            <person name="Barnwell J.W."/>
            <person name="Escalante A.A."/>
            <person name="Carlton J.M."/>
            <person name="Tanabe K."/>
        </authorList>
    </citation>
    <scope>NUCLEOTIDE SEQUENCE [LARGE SCALE GENOMIC DNA]</scope>
    <source>
        <strain evidence="1 2">B</strain>
    </source>
</reference>